<dbReference type="OMA" id="IGGICIN"/>
<dbReference type="Pfam" id="PF07690">
    <property type="entry name" value="MFS_1"/>
    <property type="match status" value="1"/>
</dbReference>
<dbReference type="PANTHER" id="PTHR10924">
    <property type="entry name" value="MAJOR FACILITATOR SUPERFAMILY PROTEIN-RELATED"/>
    <property type="match status" value="1"/>
</dbReference>
<dbReference type="GO" id="GO:0016020">
    <property type="term" value="C:membrane"/>
    <property type="evidence" value="ECO:0007669"/>
    <property type="project" value="UniProtKB-SubCell"/>
</dbReference>
<feature type="transmembrane region" description="Helical" evidence="5">
    <location>
        <begin position="185"/>
        <end position="203"/>
    </location>
</feature>
<dbReference type="RefSeq" id="XP_022088436.1">
    <property type="nucleotide sequence ID" value="XM_022232744.1"/>
</dbReference>
<feature type="transmembrane region" description="Helical" evidence="5">
    <location>
        <begin position="245"/>
        <end position="265"/>
    </location>
</feature>
<dbReference type="SUPFAM" id="SSF103473">
    <property type="entry name" value="MFS general substrate transporter"/>
    <property type="match status" value="1"/>
</dbReference>
<evidence type="ECO:0000256" key="6">
    <source>
        <dbReference type="SAM" id="SignalP"/>
    </source>
</evidence>
<keyword evidence="3 5" id="KW-1133">Transmembrane helix</keyword>
<dbReference type="GeneID" id="110978075"/>
<evidence type="ECO:0000256" key="4">
    <source>
        <dbReference type="ARBA" id="ARBA00023136"/>
    </source>
</evidence>
<feature type="transmembrane region" description="Helical" evidence="5">
    <location>
        <begin position="97"/>
        <end position="116"/>
    </location>
</feature>
<gene>
    <name evidence="8" type="primary">LOC110978075</name>
</gene>
<feature type="transmembrane region" description="Helical" evidence="5">
    <location>
        <begin position="148"/>
        <end position="165"/>
    </location>
</feature>
<dbReference type="OrthoDB" id="422206at2759"/>
<dbReference type="InterPro" id="IPR036259">
    <property type="entry name" value="MFS_trans_sf"/>
</dbReference>
<keyword evidence="4 5" id="KW-0472">Membrane</keyword>
<keyword evidence="6" id="KW-0732">Signal</keyword>
<evidence type="ECO:0000313" key="7">
    <source>
        <dbReference type="Proteomes" id="UP000694845"/>
    </source>
</evidence>
<feature type="transmembrane region" description="Helical" evidence="5">
    <location>
        <begin position="272"/>
        <end position="296"/>
    </location>
</feature>
<evidence type="ECO:0000256" key="1">
    <source>
        <dbReference type="ARBA" id="ARBA00004141"/>
    </source>
</evidence>
<dbReference type="AlphaFoldDB" id="A0A8B7Y9P8"/>
<evidence type="ECO:0000256" key="3">
    <source>
        <dbReference type="ARBA" id="ARBA00022989"/>
    </source>
</evidence>
<accession>A0A8B7Y9P8</accession>
<evidence type="ECO:0000256" key="5">
    <source>
        <dbReference type="SAM" id="Phobius"/>
    </source>
</evidence>
<comment type="subcellular location">
    <subcellularLocation>
        <location evidence="1">Membrane</location>
        <topology evidence="1">Multi-pass membrane protein</topology>
    </subcellularLocation>
</comment>
<dbReference type="Proteomes" id="UP000694845">
    <property type="component" value="Unplaced"/>
</dbReference>
<keyword evidence="7" id="KW-1185">Reference proteome</keyword>
<dbReference type="InterPro" id="IPR011701">
    <property type="entry name" value="MFS"/>
</dbReference>
<dbReference type="KEGG" id="aplc:110978075"/>
<protein>
    <submittedName>
        <fullName evidence="8">Disrupted in renal carcinoma protein 2-like</fullName>
    </submittedName>
</protein>
<reference evidence="8" key="1">
    <citation type="submission" date="2025-08" db="UniProtKB">
        <authorList>
            <consortium name="RefSeq"/>
        </authorList>
    </citation>
    <scope>IDENTIFICATION</scope>
</reference>
<organism evidence="7 8">
    <name type="scientific">Acanthaster planci</name>
    <name type="common">Crown-of-thorns starfish</name>
    <dbReference type="NCBI Taxonomy" id="133434"/>
    <lineage>
        <taxon>Eukaryota</taxon>
        <taxon>Metazoa</taxon>
        <taxon>Echinodermata</taxon>
        <taxon>Eleutherozoa</taxon>
        <taxon>Asterozoa</taxon>
        <taxon>Asteroidea</taxon>
        <taxon>Valvatacea</taxon>
        <taxon>Valvatida</taxon>
        <taxon>Acanthasteridae</taxon>
        <taxon>Acanthaster</taxon>
    </lineage>
</organism>
<feature type="signal peptide" evidence="6">
    <location>
        <begin position="1"/>
        <end position="17"/>
    </location>
</feature>
<proteinExistence type="predicted"/>
<evidence type="ECO:0000256" key="2">
    <source>
        <dbReference type="ARBA" id="ARBA00022692"/>
    </source>
</evidence>
<feature type="chain" id="PRO_5034199656" evidence="6">
    <location>
        <begin position="18"/>
        <end position="354"/>
    </location>
</feature>
<dbReference type="Gene3D" id="1.20.1250.20">
    <property type="entry name" value="MFS general substrate transporter like domains"/>
    <property type="match status" value="1"/>
</dbReference>
<feature type="transmembrane region" description="Helical" evidence="5">
    <location>
        <begin position="215"/>
        <end position="239"/>
    </location>
</feature>
<dbReference type="InterPro" id="IPR049680">
    <property type="entry name" value="FLVCR1-2_SLC49-like"/>
</dbReference>
<feature type="transmembrane region" description="Helical" evidence="5">
    <location>
        <begin position="308"/>
        <end position="326"/>
    </location>
</feature>
<sequence length="354" mass="38801">MNIGMIFIGLSNPVLLAGPPLLSSVWFPPHQRTTATAIASQCSYLGIAMSYFVGPQVVKNLGIRNTSTIEPANENGAIVETDLLPNLRQNYCQIMDLMYIELAVSAVLLIFVFMSFPAKPPSPPSNTAEIQRKNFKEGALILVKKHQFWILGFAYGFSMGIYGAWSTMLDPIFEETLGVEQLTTGWIGVTSNIAGAIGGLLFARCATYVGGRMKCLLMILCAGASLSCLWIICLSNKWITFNIESLFAACTLYGFLVNATVPIFYEMAVEEMYPVAEGITTMVIVLLNQSSGLVYVSIKLIPQVGAEWMNWVAFASVAVCLPLLLVHKERHNRLNLDLDANFNTTGEDNQNITA</sequence>
<evidence type="ECO:0000313" key="8">
    <source>
        <dbReference type="RefSeq" id="XP_022088436.1"/>
    </source>
</evidence>
<keyword evidence="2 5" id="KW-0812">Transmembrane</keyword>
<dbReference type="PANTHER" id="PTHR10924:SF27">
    <property type="entry name" value="SOLUTE CARRIER FAMILY 49 MEMBER 4"/>
    <property type="match status" value="1"/>
</dbReference>
<dbReference type="GO" id="GO:0022857">
    <property type="term" value="F:transmembrane transporter activity"/>
    <property type="evidence" value="ECO:0007669"/>
    <property type="project" value="InterPro"/>
</dbReference>
<name>A0A8B7Y9P8_ACAPL</name>